<evidence type="ECO:0000313" key="3">
    <source>
        <dbReference type="EMBL" id="CAB4834423.1"/>
    </source>
</evidence>
<accession>A0A6J7I2J4</accession>
<organism evidence="4">
    <name type="scientific">freshwater metagenome</name>
    <dbReference type="NCBI Taxonomy" id="449393"/>
    <lineage>
        <taxon>unclassified sequences</taxon>
        <taxon>metagenomes</taxon>
        <taxon>ecological metagenomes</taxon>
    </lineage>
</organism>
<dbReference type="EMBL" id="CAFBOS010000157">
    <property type="protein sequence ID" value="CAB5010280.1"/>
    <property type="molecule type" value="Genomic_DNA"/>
</dbReference>
<sequence>MKLLSDEWLAFVSEQAAALPRSEGASLVMQHVVSGSPSGKVQCWVELRDGELVDLAVGKRADATCTITWTYEDALAALRGADLDVAFMRGRLKLDGDYRSFMYDLRPVFASPEGQALLAAVRSVTED</sequence>
<dbReference type="InterPro" id="IPR003033">
    <property type="entry name" value="SCP2_sterol-bd_dom"/>
</dbReference>
<evidence type="ECO:0000259" key="1">
    <source>
        <dbReference type="Pfam" id="PF02036"/>
    </source>
</evidence>
<evidence type="ECO:0000313" key="2">
    <source>
        <dbReference type="EMBL" id="CAB4762181.1"/>
    </source>
</evidence>
<name>A0A6J7I2J4_9ZZZZ</name>
<evidence type="ECO:0000313" key="4">
    <source>
        <dbReference type="EMBL" id="CAB4924867.1"/>
    </source>
</evidence>
<dbReference type="SUPFAM" id="SSF55718">
    <property type="entry name" value="SCP-like"/>
    <property type="match status" value="1"/>
</dbReference>
<dbReference type="EMBL" id="CAEZYR010000113">
    <property type="protein sequence ID" value="CAB4762181.1"/>
    <property type="molecule type" value="Genomic_DNA"/>
</dbReference>
<dbReference type="Pfam" id="PF02036">
    <property type="entry name" value="SCP2"/>
    <property type="match status" value="1"/>
</dbReference>
<dbReference type="InterPro" id="IPR036527">
    <property type="entry name" value="SCP2_sterol-bd_dom_sf"/>
</dbReference>
<dbReference type="Gene3D" id="3.30.1050.10">
    <property type="entry name" value="SCP2 sterol-binding domain"/>
    <property type="match status" value="1"/>
</dbReference>
<dbReference type="EMBL" id="CAFBMH010000107">
    <property type="protein sequence ID" value="CAB4924867.1"/>
    <property type="molecule type" value="Genomic_DNA"/>
</dbReference>
<protein>
    <submittedName>
        <fullName evidence="4">Unannotated protein</fullName>
    </submittedName>
</protein>
<feature type="domain" description="SCP2" evidence="1">
    <location>
        <begin position="28"/>
        <end position="99"/>
    </location>
</feature>
<evidence type="ECO:0000313" key="5">
    <source>
        <dbReference type="EMBL" id="CAB5010280.1"/>
    </source>
</evidence>
<reference evidence="4" key="1">
    <citation type="submission" date="2020-05" db="EMBL/GenBank/DDBJ databases">
        <authorList>
            <person name="Chiriac C."/>
            <person name="Salcher M."/>
            <person name="Ghai R."/>
            <person name="Kavagutti S V."/>
        </authorList>
    </citation>
    <scope>NUCLEOTIDE SEQUENCE</scope>
</reference>
<proteinExistence type="predicted"/>
<dbReference type="EMBL" id="CAFABA010000095">
    <property type="protein sequence ID" value="CAB4834423.1"/>
    <property type="molecule type" value="Genomic_DNA"/>
</dbReference>
<gene>
    <name evidence="2" type="ORF">UFOPK2754_02484</name>
    <name evidence="3" type="ORF">UFOPK3139_02081</name>
    <name evidence="4" type="ORF">UFOPK3543_02303</name>
    <name evidence="5" type="ORF">UFOPK3967_02196</name>
</gene>
<dbReference type="AlphaFoldDB" id="A0A6J7I2J4"/>